<dbReference type="GO" id="GO:0043565">
    <property type="term" value="F:sequence-specific DNA binding"/>
    <property type="evidence" value="ECO:0007669"/>
    <property type="project" value="InterPro"/>
</dbReference>
<proteinExistence type="predicted"/>
<dbReference type="GO" id="GO:0005634">
    <property type="term" value="C:nucleus"/>
    <property type="evidence" value="ECO:0007669"/>
    <property type="project" value="UniProtKB-SubCell"/>
</dbReference>
<dbReference type="Gene3D" id="2.20.25.80">
    <property type="entry name" value="WRKY domain"/>
    <property type="match status" value="1"/>
</dbReference>
<evidence type="ECO:0000313" key="9">
    <source>
        <dbReference type="Proteomes" id="UP000603453"/>
    </source>
</evidence>
<accession>A0A8H7RIZ9</accession>
<evidence type="ECO:0000256" key="6">
    <source>
        <dbReference type="SAM" id="MobiDB-lite"/>
    </source>
</evidence>
<dbReference type="SMART" id="SM00774">
    <property type="entry name" value="WRKY"/>
    <property type="match status" value="1"/>
</dbReference>
<dbReference type="InterPro" id="IPR036576">
    <property type="entry name" value="WRKY_dom_sf"/>
</dbReference>
<dbReference type="InterPro" id="IPR003657">
    <property type="entry name" value="WRKY_dom"/>
</dbReference>
<evidence type="ECO:0000313" key="8">
    <source>
        <dbReference type="EMBL" id="KAG2212339.1"/>
    </source>
</evidence>
<dbReference type="AlphaFoldDB" id="A0A8H7RIZ9"/>
<gene>
    <name evidence="8" type="ORF">INT47_001699</name>
</gene>
<feature type="non-terminal residue" evidence="8">
    <location>
        <position position="1"/>
    </location>
</feature>
<evidence type="ECO:0000256" key="5">
    <source>
        <dbReference type="ARBA" id="ARBA00023242"/>
    </source>
</evidence>
<protein>
    <recommendedName>
        <fullName evidence="7">WRKY domain-containing protein</fullName>
    </recommendedName>
</protein>
<dbReference type="SUPFAM" id="SSF118290">
    <property type="entry name" value="WRKY DNA-binding domain"/>
    <property type="match status" value="1"/>
</dbReference>
<evidence type="ECO:0000259" key="7">
    <source>
        <dbReference type="PROSITE" id="PS50811"/>
    </source>
</evidence>
<keyword evidence="3" id="KW-0238">DNA-binding</keyword>
<evidence type="ECO:0000256" key="1">
    <source>
        <dbReference type="ARBA" id="ARBA00004123"/>
    </source>
</evidence>
<evidence type="ECO:0000256" key="3">
    <source>
        <dbReference type="ARBA" id="ARBA00023125"/>
    </source>
</evidence>
<name>A0A8H7RIZ9_9FUNG</name>
<evidence type="ECO:0000256" key="2">
    <source>
        <dbReference type="ARBA" id="ARBA00023015"/>
    </source>
</evidence>
<dbReference type="OrthoDB" id="2362414at2759"/>
<dbReference type="Proteomes" id="UP000603453">
    <property type="component" value="Unassembled WGS sequence"/>
</dbReference>
<organism evidence="8 9">
    <name type="scientific">Mucor saturninus</name>
    <dbReference type="NCBI Taxonomy" id="64648"/>
    <lineage>
        <taxon>Eukaryota</taxon>
        <taxon>Fungi</taxon>
        <taxon>Fungi incertae sedis</taxon>
        <taxon>Mucoromycota</taxon>
        <taxon>Mucoromycotina</taxon>
        <taxon>Mucoromycetes</taxon>
        <taxon>Mucorales</taxon>
        <taxon>Mucorineae</taxon>
        <taxon>Mucoraceae</taxon>
        <taxon>Mucor</taxon>
    </lineage>
</organism>
<dbReference type="GO" id="GO:0003700">
    <property type="term" value="F:DNA-binding transcription factor activity"/>
    <property type="evidence" value="ECO:0007669"/>
    <property type="project" value="InterPro"/>
</dbReference>
<dbReference type="EMBL" id="JAEPRD010000006">
    <property type="protein sequence ID" value="KAG2212339.1"/>
    <property type="molecule type" value="Genomic_DNA"/>
</dbReference>
<comment type="subcellular location">
    <subcellularLocation>
        <location evidence="1">Nucleus</location>
    </subcellularLocation>
</comment>
<keyword evidence="4" id="KW-0804">Transcription</keyword>
<reference evidence="8" key="1">
    <citation type="submission" date="2020-12" db="EMBL/GenBank/DDBJ databases">
        <title>Metabolic potential, ecology and presence of endohyphal bacteria is reflected in genomic diversity of Mucoromycotina.</title>
        <authorList>
            <person name="Muszewska A."/>
            <person name="Okrasinska A."/>
            <person name="Steczkiewicz K."/>
            <person name="Drgas O."/>
            <person name="Orlowska M."/>
            <person name="Perlinska-Lenart U."/>
            <person name="Aleksandrzak-Piekarczyk T."/>
            <person name="Szatraj K."/>
            <person name="Zielenkiewicz U."/>
            <person name="Pilsyk S."/>
            <person name="Malc E."/>
            <person name="Mieczkowski P."/>
            <person name="Kruszewska J.S."/>
            <person name="Biernat P."/>
            <person name="Pawlowska J."/>
        </authorList>
    </citation>
    <scope>NUCLEOTIDE SEQUENCE</scope>
    <source>
        <strain evidence="8">WA0000017839</strain>
    </source>
</reference>
<sequence length="430" mass="48429">MDIETITSPKTYRKSYLNVCPSDEAGLLKYSSTTSAPRLTTKVAVKAVPSSMMHISNSSAKSHQETDLQSVVSKYHANPELLKLILASKVEEDKRRTEEAKLKAKEIDLYFQQQQEKDETNRKSLIYPKEPQEERRRRSSCSSTSSNGSTANTTGAVDSIHRRIAPYSIPRPIAVNDNSHRRHSSISTALVSINRLSINNNNNNNNNQQKIAIASSAPSPSSQYLYPPSNGIRISPDTKITPPVIKASRRRRSMQAITKIVETVEYPYDDGHFWKNNGNTVQKKTGCKSVYYKCANSCKGCPVNKTVVEQLNGSYMIKYRGDHVAECSQVEHIRDLFSGSTLEPSSEPIMLYESKYYEKGAGRAMHIKIIPTRPTLPLQRDYKPPHIIIPVYKFNEVYLDHHEDLSAWSCEEGNDSSMLWDPLSVHSNTS</sequence>
<feature type="compositionally biased region" description="Low complexity" evidence="6">
    <location>
        <begin position="140"/>
        <end position="156"/>
    </location>
</feature>
<keyword evidence="5" id="KW-0539">Nucleus</keyword>
<feature type="domain" description="WRKY" evidence="7">
    <location>
        <begin position="263"/>
        <end position="307"/>
    </location>
</feature>
<comment type="caution">
    <text evidence="8">The sequence shown here is derived from an EMBL/GenBank/DDBJ whole genome shotgun (WGS) entry which is preliminary data.</text>
</comment>
<feature type="region of interest" description="Disordered" evidence="6">
    <location>
        <begin position="113"/>
        <end position="159"/>
    </location>
</feature>
<dbReference type="Pfam" id="PF03106">
    <property type="entry name" value="WRKY"/>
    <property type="match status" value="1"/>
</dbReference>
<evidence type="ECO:0000256" key="4">
    <source>
        <dbReference type="ARBA" id="ARBA00023163"/>
    </source>
</evidence>
<keyword evidence="2" id="KW-0805">Transcription regulation</keyword>
<dbReference type="PROSITE" id="PS50811">
    <property type="entry name" value="WRKY"/>
    <property type="match status" value="1"/>
</dbReference>
<keyword evidence="9" id="KW-1185">Reference proteome</keyword>